<protein>
    <recommendedName>
        <fullName evidence="3 9">Flagellar biosynthetic protein FliR</fullName>
    </recommendedName>
</protein>
<keyword evidence="12" id="KW-1185">Reference proteome</keyword>
<evidence type="ECO:0000256" key="10">
    <source>
        <dbReference type="RuleBase" id="RU362071"/>
    </source>
</evidence>
<sequence length="258" mass="26098">MMVDAPMVWGAAALLVLFRLGGLFLIAPFFASRLLPMQVRGALALLLTVVITPIAMTTPGAAVRVDLTSLATELLVGFGIGFGAAMLVGAADMAGDILGTQIGLSGASVLDPLTGQGSSAMAQLLGFTVVTLLLVTGGHYVMIESLAGSYAWVPLGSAPDLYAGTASLVGLGSKLFATGLQFAAPVIGTVAVGYVALGVLARTAPQLNVLAVSFPLQIALGLLVLGAALPLLATHFASWPVHIDEMGGVFVRSLTGGR</sequence>
<feature type="transmembrane region" description="Helical" evidence="10">
    <location>
        <begin position="124"/>
        <end position="143"/>
    </location>
</feature>
<evidence type="ECO:0000256" key="6">
    <source>
        <dbReference type="ARBA" id="ARBA00022989"/>
    </source>
</evidence>
<feature type="transmembrane region" description="Helical" evidence="10">
    <location>
        <begin position="209"/>
        <end position="232"/>
    </location>
</feature>
<name>A0ABU9ECQ9_9BACT</name>
<dbReference type="Pfam" id="PF01311">
    <property type="entry name" value="Bac_export_1"/>
    <property type="match status" value="1"/>
</dbReference>
<accession>A0ABU9ECQ9</accession>
<dbReference type="RefSeq" id="WP_405280591.1">
    <property type="nucleotide sequence ID" value="NZ_JBBHLI010000012.1"/>
</dbReference>
<evidence type="ECO:0000256" key="2">
    <source>
        <dbReference type="ARBA" id="ARBA00009772"/>
    </source>
</evidence>
<keyword evidence="6 10" id="KW-1133">Transmembrane helix</keyword>
<comment type="caution">
    <text evidence="11">The sequence shown here is derived from an EMBL/GenBank/DDBJ whole genome shotgun (WGS) entry which is preliminary data.</text>
</comment>
<feature type="transmembrane region" description="Helical" evidence="10">
    <location>
        <begin position="6"/>
        <end position="30"/>
    </location>
</feature>
<evidence type="ECO:0000313" key="11">
    <source>
        <dbReference type="EMBL" id="MEK9502513.1"/>
    </source>
</evidence>
<organism evidence="11 12">
    <name type="scientific">Gaopeijia maritima</name>
    <dbReference type="NCBI Taxonomy" id="3119007"/>
    <lineage>
        <taxon>Bacteria</taxon>
        <taxon>Pseudomonadati</taxon>
        <taxon>Gemmatimonadota</taxon>
        <taxon>Longimicrobiia</taxon>
        <taxon>Gaopeijiales</taxon>
        <taxon>Gaopeijiaceae</taxon>
        <taxon>Gaopeijia</taxon>
    </lineage>
</organism>
<comment type="similarity">
    <text evidence="2 10">Belongs to the FliR/MopE/SpaR family.</text>
</comment>
<evidence type="ECO:0000256" key="7">
    <source>
        <dbReference type="ARBA" id="ARBA00023136"/>
    </source>
</evidence>
<comment type="function">
    <text evidence="1 10">Role in flagellar biosynthesis.</text>
</comment>
<dbReference type="InterPro" id="IPR002010">
    <property type="entry name" value="T3SS_IM_R"/>
</dbReference>
<evidence type="ECO:0000256" key="8">
    <source>
        <dbReference type="ARBA" id="ARBA00023143"/>
    </source>
</evidence>
<dbReference type="PANTHER" id="PTHR30065:SF1">
    <property type="entry name" value="SURFACE PRESENTATION OF ANTIGENS PROTEIN SPAR"/>
    <property type="match status" value="1"/>
</dbReference>
<dbReference type="PRINTS" id="PR00953">
    <property type="entry name" value="TYPE3IMRPROT"/>
</dbReference>
<evidence type="ECO:0000256" key="3">
    <source>
        <dbReference type="ARBA" id="ARBA00021717"/>
    </source>
</evidence>
<keyword evidence="4 10" id="KW-1003">Cell membrane</keyword>
<feature type="transmembrane region" description="Helical" evidence="10">
    <location>
        <begin position="74"/>
        <end position="94"/>
    </location>
</feature>
<comment type="subcellular location">
    <subcellularLocation>
        <location evidence="10">Cell membrane</location>
        <topology evidence="10">Multi-pass membrane protein</topology>
    </subcellularLocation>
    <subcellularLocation>
        <location evidence="10">Bacterial flagellum basal body</location>
    </subcellularLocation>
</comment>
<keyword evidence="11" id="KW-0282">Flagellum</keyword>
<evidence type="ECO:0000256" key="9">
    <source>
        <dbReference type="NCBIfam" id="TIGR01400"/>
    </source>
</evidence>
<dbReference type="Proteomes" id="UP001484239">
    <property type="component" value="Unassembled WGS sequence"/>
</dbReference>
<evidence type="ECO:0000256" key="1">
    <source>
        <dbReference type="ARBA" id="ARBA00002578"/>
    </source>
</evidence>
<feature type="transmembrane region" description="Helical" evidence="10">
    <location>
        <begin position="175"/>
        <end position="197"/>
    </location>
</feature>
<keyword evidence="11" id="KW-0969">Cilium</keyword>
<feature type="transmembrane region" description="Helical" evidence="10">
    <location>
        <begin position="42"/>
        <end position="62"/>
    </location>
</feature>
<proteinExistence type="inferred from homology"/>
<keyword evidence="5 10" id="KW-0812">Transmembrane</keyword>
<dbReference type="NCBIfam" id="TIGR01400">
    <property type="entry name" value="fliR"/>
    <property type="match status" value="1"/>
</dbReference>
<gene>
    <name evidence="11" type="primary">fliR</name>
    <name evidence="11" type="ORF">WI372_16085</name>
</gene>
<dbReference type="InterPro" id="IPR006303">
    <property type="entry name" value="FliR"/>
</dbReference>
<dbReference type="EMBL" id="JBBHLI010000012">
    <property type="protein sequence ID" value="MEK9502513.1"/>
    <property type="molecule type" value="Genomic_DNA"/>
</dbReference>
<evidence type="ECO:0000256" key="4">
    <source>
        <dbReference type="ARBA" id="ARBA00022475"/>
    </source>
</evidence>
<reference evidence="11 12" key="1">
    <citation type="submission" date="2024-02" db="EMBL/GenBank/DDBJ databases">
        <title>A novel Gemmatimonadota bacterium.</title>
        <authorList>
            <person name="Du Z.-J."/>
            <person name="Ye Y.-Q."/>
        </authorList>
    </citation>
    <scope>NUCLEOTIDE SEQUENCE [LARGE SCALE GENOMIC DNA]</scope>
    <source>
        <strain evidence="11 12">DH-20</strain>
    </source>
</reference>
<keyword evidence="8 10" id="KW-0975">Bacterial flagellum</keyword>
<evidence type="ECO:0000256" key="5">
    <source>
        <dbReference type="ARBA" id="ARBA00022692"/>
    </source>
</evidence>
<keyword evidence="7 10" id="KW-0472">Membrane</keyword>
<dbReference type="PANTHER" id="PTHR30065">
    <property type="entry name" value="FLAGELLAR BIOSYNTHETIC PROTEIN FLIR"/>
    <property type="match status" value="1"/>
</dbReference>
<evidence type="ECO:0000313" key="12">
    <source>
        <dbReference type="Proteomes" id="UP001484239"/>
    </source>
</evidence>
<keyword evidence="11" id="KW-0966">Cell projection</keyword>